<dbReference type="VEuPathDB" id="TrichDB:TVAGG3_0997880"/>
<dbReference type="SMR" id="A2DGM5"/>
<dbReference type="GO" id="GO:0005737">
    <property type="term" value="C:cytoplasm"/>
    <property type="evidence" value="ECO:0000318"/>
    <property type="project" value="GO_Central"/>
</dbReference>
<evidence type="ECO:0000256" key="1">
    <source>
        <dbReference type="ARBA" id="ARBA00004604"/>
    </source>
</evidence>
<accession>A2DGM5</accession>
<dbReference type="PANTHER" id="PTHR12686">
    <property type="entry name" value="3'-5' EXORIBONUCLEASE CSL4-RELATED"/>
    <property type="match status" value="1"/>
</dbReference>
<dbReference type="SUPFAM" id="SSF50249">
    <property type="entry name" value="Nucleic acid-binding proteins"/>
    <property type="match status" value="1"/>
</dbReference>
<reference evidence="3" key="1">
    <citation type="submission" date="2006-10" db="EMBL/GenBank/DDBJ databases">
        <authorList>
            <person name="Amadeo P."/>
            <person name="Zhao Q."/>
            <person name="Wortman J."/>
            <person name="Fraser-Liggett C."/>
            <person name="Carlton J."/>
        </authorList>
    </citation>
    <scope>NUCLEOTIDE SEQUENCE</scope>
    <source>
        <strain evidence="3">G3</strain>
    </source>
</reference>
<name>A2DGM5_TRIV3</name>
<dbReference type="AlphaFoldDB" id="A2DGM5"/>
<comment type="subcellular location">
    <subcellularLocation>
        <location evidence="1">Nucleus</location>
        <location evidence="1">Nucleolus</location>
    </subcellularLocation>
</comment>
<dbReference type="STRING" id="5722.A2DGM5"/>
<evidence type="ECO:0000256" key="2">
    <source>
        <dbReference type="ARBA" id="ARBA00022835"/>
    </source>
</evidence>
<dbReference type="FunCoup" id="A2DGM5">
    <property type="interactions" value="628"/>
</dbReference>
<evidence type="ECO:0000313" key="3">
    <source>
        <dbReference type="EMBL" id="EAY20412.1"/>
    </source>
</evidence>
<dbReference type="Proteomes" id="UP000001542">
    <property type="component" value="Unassembled WGS sequence"/>
</dbReference>
<evidence type="ECO:0000313" key="4">
    <source>
        <dbReference type="Proteomes" id="UP000001542"/>
    </source>
</evidence>
<dbReference type="KEGG" id="tva:5465949"/>
<protein>
    <recommendedName>
        <fullName evidence="5">S1 motif domain-containing protein</fullName>
    </recommendedName>
</protein>
<dbReference type="PANTHER" id="PTHR12686:SF8">
    <property type="entry name" value="EXOSOME COMPLEX COMPONENT CSL4"/>
    <property type="match status" value="1"/>
</dbReference>
<dbReference type="EMBL" id="DS113198">
    <property type="protein sequence ID" value="EAY20412.1"/>
    <property type="molecule type" value="Genomic_DNA"/>
</dbReference>
<reference evidence="3" key="2">
    <citation type="journal article" date="2007" name="Science">
        <title>Draft genome sequence of the sexually transmitted pathogen Trichomonas vaginalis.</title>
        <authorList>
            <person name="Carlton J.M."/>
            <person name="Hirt R.P."/>
            <person name="Silva J.C."/>
            <person name="Delcher A.L."/>
            <person name="Schatz M."/>
            <person name="Zhao Q."/>
            <person name="Wortman J.R."/>
            <person name="Bidwell S.L."/>
            <person name="Alsmark U.C.M."/>
            <person name="Besteiro S."/>
            <person name="Sicheritz-Ponten T."/>
            <person name="Noel C.J."/>
            <person name="Dacks J.B."/>
            <person name="Foster P.G."/>
            <person name="Simillion C."/>
            <person name="Van de Peer Y."/>
            <person name="Miranda-Saavedra D."/>
            <person name="Barton G.J."/>
            <person name="Westrop G.D."/>
            <person name="Mueller S."/>
            <person name="Dessi D."/>
            <person name="Fiori P.L."/>
            <person name="Ren Q."/>
            <person name="Paulsen I."/>
            <person name="Zhang H."/>
            <person name="Bastida-Corcuera F.D."/>
            <person name="Simoes-Barbosa A."/>
            <person name="Brown M.T."/>
            <person name="Hayes R.D."/>
            <person name="Mukherjee M."/>
            <person name="Okumura C.Y."/>
            <person name="Schneider R."/>
            <person name="Smith A.J."/>
            <person name="Vanacova S."/>
            <person name="Villalvazo M."/>
            <person name="Haas B.J."/>
            <person name="Pertea M."/>
            <person name="Feldblyum T.V."/>
            <person name="Utterback T.R."/>
            <person name="Shu C.L."/>
            <person name="Osoegawa K."/>
            <person name="de Jong P.J."/>
            <person name="Hrdy I."/>
            <person name="Horvathova L."/>
            <person name="Zubacova Z."/>
            <person name="Dolezal P."/>
            <person name="Malik S.B."/>
            <person name="Logsdon J.M. Jr."/>
            <person name="Henze K."/>
            <person name="Gupta A."/>
            <person name="Wang C.C."/>
            <person name="Dunne R.L."/>
            <person name="Upcroft J.A."/>
            <person name="Upcroft P."/>
            <person name="White O."/>
            <person name="Salzberg S.L."/>
            <person name="Tang P."/>
            <person name="Chiu C.-H."/>
            <person name="Lee Y.-S."/>
            <person name="Embley T.M."/>
            <person name="Coombs G.H."/>
            <person name="Mottram J.C."/>
            <person name="Tachezy J."/>
            <person name="Fraser-Liggett C.M."/>
            <person name="Johnson P.J."/>
        </authorList>
    </citation>
    <scope>NUCLEOTIDE SEQUENCE [LARGE SCALE GENOMIC DNA]</scope>
    <source>
        <strain evidence="3">G3</strain>
    </source>
</reference>
<dbReference type="RefSeq" id="XP_001581398.1">
    <property type="nucleotide sequence ID" value="XM_001581348.1"/>
</dbReference>
<evidence type="ECO:0008006" key="5">
    <source>
        <dbReference type="Google" id="ProtNLM"/>
    </source>
</evidence>
<dbReference type="Gene3D" id="2.40.50.140">
    <property type="entry name" value="Nucleic acid-binding proteins"/>
    <property type="match status" value="1"/>
</dbReference>
<gene>
    <name evidence="3" type="ORF">TVAG_110240</name>
</gene>
<keyword evidence="4" id="KW-1185">Reference proteome</keyword>
<dbReference type="GO" id="GO:0006396">
    <property type="term" value="P:RNA processing"/>
    <property type="evidence" value="ECO:0007669"/>
    <property type="project" value="InterPro"/>
</dbReference>
<dbReference type="VEuPathDB" id="TrichDB:TVAG_110240"/>
<dbReference type="InterPro" id="IPR039771">
    <property type="entry name" value="Csl4"/>
</dbReference>
<dbReference type="GO" id="GO:0000176">
    <property type="term" value="C:nuclear exosome (RNase complex)"/>
    <property type="evidence" value="ECO:0000318"/>
    <property type="project" value="GO_Central"/>
</dbReference>
<proteinExistence type="predicted"/>
<dbReference type="InterPro" id="IPR012340">
    <property type="entry name" value="NA-bd_OB-fold"/>
</dbReference>
<keyword evidence="2" id="KW-0271">Exosome</keyword>
<dbReference type="GO" id="GO:0005730">
    <property type="term" value="C:nucleolus"/>
    <property type="evidence" value="ECO:0007669"/>
    <property type="project" value="UniProtKB-SubCell"/>
</dbReference>
<dbReference type="OrthoDB" id="440760at2759"/>
<organism evidence="3 4">
    <name type="scientific">Trichomonas vaginalis (strain ATCC PRA-98 / G3)</name>
    <dbReference type="NCBI Taxonomy" id="412133"/>
    <lineage>
        <taxon>Eukaryota</taxon>
        <taxon>Metamonada</taxon>
        <taxon>Parabasalia</taxon>
        <taxon>Trichomonadida</taxon>
        <taxon>Trichomonadidae</taxon>
        <taxon>Trichomonas</taxon>
    </lineage>
</organism>
<dbReference type="InParanoid" id="A2DGM5"/>
<sequence>MTILLPGDTLPLNSKRDESFMVKKDGSKFTTVWGKMDNDEFIPIRGAIVPKIDDIVIARVIRAKRKELHLVLLSCNDEPLQSPLLAELRSVDIQEHDVDNVIASDFAKPGDLVKAQVVALGRSGFYAQLSTAKDGLGVVKIEEVQE</sequence>